<protein>
    <submittedName>
        <fullName evidence="1">Uncharacterized protein</fullName>
    </submittedName>
</protein>
<name>E6Z0P7_BARSR</name>
<gene>
    <name evidence="1" type="ORF">B11C_100010</name>
</gene>
<accession>E6Z0P7</accession>
<sequence length="56" mass="6549">MFLLTLLLTRIGRSLQRYEGARSLPSTSFRIAIARENNEINDMKKRNTNLKKEKPN</sequence>
<organism evidence="1">
    <name type="scientific">Bartonella schoenbuchensis (strain DSM 13525 / NCTC 13165 / R1)</name>
    <dbReference type="NCBI Taxonomy" id="687861"/>
    <lineage>
        <taxon>Bacteria</taxon>
        <taxon>Pseudomonadati</taxon>
        <taxon>Pseudomonadota</taxon>
        <taxon>Alphaproteobacteria</taxon>
        <taxon>Hyphomicrobiales</taxon>
        <taxon>Bartonellaceae</taxon>
        <taxon>Bartonella</taxon>
    </lineage>
</organism>
<evidence type="ECO:0000313" key="1">
    <source>
        <dbReference type="EMBL" id="CBI82685.1"/>
    </source>
</evidence>
<dbReference type="AlphaFoldDB" id="E6Z0P7"/>
<dbReference type="EMBL" id="FN645515">
    <property type="protein sequence ID" value="CBI82685.1"/>
    <property type="molecule type" value="Genomic_DNA"/>
</dbReference>
<proteinExistence type="predicted"/>
<reference evidence="1" key="1">
    <citation type="journal article" date="2011" name="PLoS Genet.">
        <title>Parallel evolution of a type IV secretion system in radiating lineages of the host-restricted bacterial pathogen Bartonella.</title>
        <authorList>
            <person name="Engel P."/>
            <person name="Salzburger W."/>
            <person name="Liesch M."/>
            <person name="Chang C.C."/>
            <person name="Maruyama S."/>
            <person name="Lanz C."/>
            <person name="Calteau A."/>
            <person name="Lajus A."/>
            <person name="Medigue C."/>
            <person name="Schuster S.C."/>
            <person name="Dehio C."/>
        </authorList>
    </citation>
    <scope>NUCLEOTIDE SEQUENCE</scope>
    <source>
        <strain evidence="1">R1</strain>
    </source>
</reference>